<reference evidence="2" key="2">
    <citation type="journal article" date="2021" name="Front. Microbiol.">
        <title>Comprehensive Comparative Genomics and Phenotyping of Methylobacterium Species.</title>
        <authorList>
            <person name="Alessa O."/>
            <person name="Ogura Y."/>
            <person name="Fujitani Y."/>
            <person name="Takami H."/>
            <person name="Hayashi T."/>
            <person name="Sahin N."/>
            <person name="Tani A."/>
        </authorList>
    </citation>
    <scope>NUCLEOTIDE SEQUENCE</scope>
    <source>
        <strain evidence="2">DSM 22415</strain>
    </source>
</reference>
<evidence type="ECO:0000313" key="3">
    <source>
        <dbReference type="EMBL" id="VUF13835.1"/>
    </source>
</evidence>
<dbReference type="EC" id="2.7.7.7" evidence="3"/>
<dbReference type="PANTHER" id="PTHR30231">
    <property type="entry name" value="DNA POLYMERASE III SUBUNIT EPSILON"/>
    <property type="match status" value="1"/>
</dbReference>
<dbReference type="Proteomes" id="UP001055303">
    <property type="component" value="Unassembled WGS sequence"/>
</dbReference>
<dbReference type="GO" id="GO:0003676">
    <property type="term" value="F:nucleic acid binding"/>
    <property type="evidence" value="ECO:0007669"/>
    <property type="project" value="InterPro"/>
</dbReference>
<proteinExistence type="predicted"/>
<keyword evidence="3" id="KW-0548">Nucleotidyltransferase</keyword>
<keyword evidence="5" id="KW-1185">Reference proteome</keyword>
<keyword evidence="3" id="KW-0808">Transferase</keyword>
<evidence type="ECO:0000313" key="5">
    <source>
        <dbReference type="Proteomes" id="UP001055303"/>
    </source>
</evidence>
<dbReference type="NCBIfam" id="NF006601">
    <property type="entry name" value="PRK09145.1"/>
    <property type="match status" value="1"/>
</dbReference>
<reference evidence="2" key="3">
    <citation type="submission" date="2021-08" db="EMBL/GenBank/DDBJ databases">
        <authorList>
            <person name="Tani A."/>
            <person name="Ola A."/>
            <person name="Ogura Y."/>
            <person name="Katsura K."/>
            <person name="Hayashi T."/>
        </authorList>
    </citation>
    <scope>NUCLEOTIDE SEQUENCE</scope>
    <source>
        <strain evidence="2">DSM 22415</strain>
    </source>
</reference>
<protein>
    <submittedName>
        <fullName evidence="3">DNA polymerase III PolC-type</fullName>
        <ecNumber evidence="3">2.7.7.7</ecNumber>
    </submittedName>
</protein>
<reference evidence="3 4" key="1">
    <citation type="submission" date="2019-06" db="EMBL/GenBank/DDBJ databases">
        <authorList>
            <person name="Rodrigo-Torres L."/>
            <person name="Arahal R. D."/>
            <person name="Lucena T."/>
        </authorList>
    </citation>
    <scope>NUCLEOTIDE SEQUENCE [LARGE SCALE GENOMIC DNA]</scope>
    <source>
        <strain evidence="3 4">SW08-7</strain>
    </source>
</reference>
<dbReference type="Proteomes" id="UP000401717">
    <property type="component" value="Unassembled WGS sequence"/>
</dbReference>
<name>A0A564G089_9HYPH</name>
<dbReference type="EMBL" id="BPQI01000033">
    <property type="protein sequence ID" value="GJD55565.1"/>
    <property type="molecule type" value="Genomic_DNA"/>
</dbReference>
<sequence>MRRLVRRLYAQARLSDPAYRFLFDEPPHGEVVAIDCETTGLDPHVDEIIAIAAIRIRDDRILTSERFQAIARTSRKSSPEAIKVHQLLDRDIEQGRPIGELVPELLRFIGPRPVVGYYTAFDKSMISKYTKAYLGIPLPNEAIDISGMYYDLRYGHDWGHLTIDLSFRKIAHDLEIPMLPQHDAFNDALMTAMMYLQLRDMARRGVRIAA</sequence>
<evidence type="ECO:0000313" key="4">
    <source>
        <dbReference type="Proteomes" id="UP000401717"/>
    </source>
</evidence>
<dbReference type="PANTHER" id="PTHR30231:SF7">
    <property type="entry name" value="BLR4117 PROTEIN"/>
    <property type="match status" value="1"/>
</dbReference>
<dbReference type="RefSeq" id="WP_144766112.1">
    <property type="nucleotide sequence ID" value="NZ_BPQI01000033.1"/>
</dbReference>
<dbReference type="OrthoDB" id="6193218at2"/>
<dbReference type="GO" id="GO:0003887">
    <property type="term" value="F:DNA-directed DNA polymerase activity"/>
    <property type="evidence" value="ECO:0007669"/>
    <property type="project" value="UniProtKB-EC"/>
</dbReference>
<dbReference type="SMART" id="SM00479">
    <property type="entry name" value="EXOIII"/>
    <property type="match status" value="1"/>
</dbReference>
<accession>A0A564G089</accession>
<dbReference type="GO" id="GO:0008408">
    <property type="term" value="F:3'-5' exonuclease activity"/>
    <property type="evidence" value="ECO:0007669"/>
    <property type="project" value="TreeGrafter"/>
</dbReference>
<dbReference type="Pfam" id="PF00929">
    <property type="entry name" value="RNase_T"/>
    <property type="match status" value="1"/>
</dbReference>
<evidence type="ECO:0000259" key="1">
    <source>
        <dbReference type="SMART" id="SM00479"/>
    </source>
</evidence>
<dbReference type="InterPro" id="IPR013520">
    <property type="entry name" value="Ribonucl_H"/>
</dbReference>
<dbReference type="SUPFAM" id="SSF53098">
    <property type="entry name" value="Ribonuclease H-like"/>
    <property type="match status" value="1"/>
</dbReference>
<dbReference type="EMBL" id="CABFVH010000024">
    <property type="protein sequence ID" value="VUF13835.1"/>
    <property type="molecule type" value="Genomic_DNA"/>
</dbReference>
<evidence type="ECO:0000313" key="2">
    <source>
        <dbReference type="EMBL" id="GJD55565.1"/>
    </source>
</evidence>
<dbReference type="AlphaFoldDB" id="A0A564G089"/>
<gene>
    <name evidence="3" type="primary">polC</name>
    <name evidence="2" type="ORF">IFDJLNFL_1452</name>
    <name evidence="3" type="ORF">MTDSW087_03542</name>
</gene>
<feature type="domain" description="Exonuclease" evidence="1">
    <location>
        <begin position="30"/>
        <end position="204"/>
    </location>
</feature>
<dbReference type="Gene3D" id="3.30.420.10">
    <property type="entry name" value="Ribonuclease H-like superfamily/Ribonuclease H"/>
    <property type="match status" value="1"/>
</dbReference>
<organism evidence="3 4">
    <name type="scientific">Methylobacterium dankookense</name>
    <dbReference type="NCBI Taxonomy" id="560405"/>
    <lineage>
        <taxon>Bacteria</taxon>
        <taxon>Pseudomonadati</taxon>
        <taxon>Pseudomonadota</taxon>
        <taxon>Alphaproteobacteria</taxon>
        <taxon>Hyphomicrobiales</taxon>
        <taxon>Methylobacteriaceae</taxon>
        <taxon>Methylobacterium</taxon>
    </lineage>
</organism>
<dbReference type="InterPro" id="IPR036397">
    <property type="entry name" value="RNaseH_sf"/>
</dbReference>
<dbReference type="CDD" id="cd06127">
    <property type="entry name" value="DEDDh"/>
    <property type="match status" value="1"/>
</dbReference>
<dbReference type="InterPro" id="IPR012337">
    <property type="entry name" value="RNaseH-like_sf"/>
</dbReference>
<dbReference type="GO" id="GO:0005829">
    <property type="term" value="C:cytosol"/>
    <property type="evidence" value="ECO:0007669"/>
    <property type="project" value="TreeGrafter"/>
</dbReference>